<organism evidence="5 7">
    <name type="scientific">Didymodactylos carnosus</name>
    <dbReference type="NCBI Taxonomy" id="1234261"/>
    <lineage>
        <taxon>Eukaryota</taxon>
        <taxon>Metazoa</taxon>
        <taxon>Spiralia</taxon>
        <taxon>Gnathifera</taxon>
        <taxon>Rotifera</taxon>
        <taxon>Eurotatoria</taxon>
        <taxon>Bdelloidea</taxon>
        <taxon>Philodinida</taxon>
        <taxon>Philodinidae</taxon>
        <taxon>Didymodactylos</taxon>
    </lineage>
</organism>
<evidence type="ECO:0000313" key="6">
    <source>
        <dbReference type="EMBL" id="CAF4195675.1"/>
    </source>
</evidence>
<feature type="region of interest" description="Disordered" evidence="3">
    <location>
        <begin position="453"/>
        <end position="474"/>
    </location>
</feature>
<evidence type="ECO:0000256" key="2">
    <source>
        <dbReference type="ARBA" id="ARBA00023242"/>
    </source>
</evidence>
<evidence type="ECO:0000259" key="4">
    <source>
        <dbReference type="Pfam" id="PF03184"/>
    </source>
</evidence>
<dbReference type="GO" id="GO:0006355">
    <property type="term" value="P:regulation of DNA-templated transcription"/>
    <property type="evidence" value="ECO:0007669"/>
    <property type="project" value="InterPro"/>
</dbReference>
<protein>
    <recommendedName>
        <fullName evidence="4">DDE-1 domain-containing protein</fullName>
    </recommendedName>
</protein>
<dbReference type="EMBL" id="CAJOBA010046962">
    <property type="protein sequence ID" value="CAF4195675.1"/>
    <property type="molecule type" value="Genomic_DNA"/>
</dbReference>
<accession>A0A8S2F9J6</accession>
<dbReference type="GO" id="GO:0003677">
    <property type="term" value="F:DNA binding"/>
    <property type="evidence" value="ECO:0007669"/>
    <property type="project" value="TreeGrafter"/>
</dbReference>
<keyword evidence="2" id="KW-0539">Nucleus</keyword>
<feature type="region of interest" description="Disordered" evidence="3">
    <location>
        <begin position="20"/>
        <end position="53"/>
    </location>
</feature>
<evidence type="ECO:0000256" key="1">
    <source>
        <dbReference type="ARBA" id="ARBA00004123"/>
    </source>
</evidence>
<dbReference type="PANTHER" id="PTHR19303">
    <property type="entry name" value="TRANSPOSON"/>
    <property type="match status" value="1"/>
</dbReference>
<name>A0A8S2F9J6_9BILA</name>
<dbReference type="Proteomes" id="UP000677228">
    <property type="component" value="Unassembled WGS sequence"/>
</dbReference>
<comment type="caution">
    <text evidence="5">The sequence shown here is derived from an EMBL/GenBank/DDBJ whole genome shotgun (WGS) entry which is preliminary data.</text>
</comment>
<gene>
    <name evidence="5" type="ORF">OVA965_LOCUS32424</name>
    <name evidence="6" type="ORF">TMI583_LOCUS33281</name>
</gene>
<feature type="domain" description="DDE-1" evidence="4">
    <location>
        <begin position="162"/>
        <end position="303"/>
    </location>
</feature>
<dbReference type="Pfam" id="PF03184">
    <property type="entry name" value="DDE_1"/>
    <property type="match status" value="1"/>
</dbReference>
<feature type="compositionally biased region" description="Polar residues" evidence="3">
    <location>
        <begin position="649"/>
        <end position="664"/>
    </location>
</feature>
<dbReference type="AlphaFoldDB" id="A0A8S2F9J6"/>
<dbReference type="GO" id="GO:0005634">
    <property type="term" value="C:nucleus"/>
    <property type="evidence" value="ECO:0007669"/>
    <property type="project" value="UniProtKB-SubCell"/>
</dbReference>
<dbReference type="InterPro" id="IPR000637">
    <property type="entry name" value="HMGI/Y_DNA-bd_CS"/>
</dbReference>
<dbReference type="PANTHER" id="PTHR19303:SF74">
    <property type="entry name" value="POGO TRANSPOSABLE ELEMENT WITH KRAB DOMAIN"/>
    <property type="match status" value="1"/>
</dbReference>
<comment type="subcellular location">
    <subcellularLocation>
        <location evidence="1">Nucleus</location>
    </subcellularLocation>
</comment>
<sequence length="708" mass="78167">MLSNKKSDYSQNTLKDALRQYKTGSGSSRTVAGDFGIPSSTIRNHSRDSSLKIGAGRPKMLTNVQEQYFVEMIKSLETIGARLTKQVVLSLASKYVKHVTGRKWLNSFLGRNKGEIKLKKEEKLDSYRKNGFTEDVRRAELVVVSSNTKHVYEQNGGTGKQYTTVVVCTSADGRILAPMIIYSAKNLNNLWCTGGPSGTTYSVSDSGWITEELFIMWFTNFIDLTKTEQKPILLLMDSHAAHISIQAIELAKQNGIILLLFPPHCTHGLQPLDVVTFSSAKQIWKKIVTKYINRTQRKTIRKLDLPGMINQLFQEAFTPRQVVAGFARAGVWPFDKNAMKEKVAKKQGISLDQPDQPIPQQLDRLRASSGPSTQPFQTVSALSLIPPPSILDNDDDNDDAYQLNALQKSTGESATTAVTFQSYKPPSSYTFDLPSLGNTSSRTLINSSSLQLQEPSSSNTFNYNSSSPNQQLGPDYDYLAVFERDDSDDDYDEVNEFNGIGRGGLRTFGRYNRSTRKHQEQYVSNNDLGNIDDDNSTQTYAQLTSVDMTDLTYSQQSSTPAPTGATVINASLLSPVSAVRSIVSSVVQQFPQQAAPVGQKTSNRIRVERQYGENITSGNLLTELKEKQMAKTQTPVVTAKRGRGRPRKNQQSTFNAARSPLGNLSNASVSMSASSISIIPPPPTTRTIIIPPPAPPQTIQYVLLNSSD</sequence>
<evidence type="ECO:0000256" key="3">
    <source>
        <dbReference type="SAM" id="MobiDB-lite"/>
    </source>
</evidence>
<dbReference type="Proteomes" id="UP000682733">
    <property type="component" value="Unassembled WGS sequence"/>
</dbReference>
<evidence type="ECO:0000313" key="7">
    <source>
        <dbReference type="Proteomes" id="UP000677228"/>
    </source>
</evidence>
<dbReference type="InterPro" id="IPR004875">
    <property type="entry name" value="DDE_SF_endonuclease_dom"/>
</dbReference>
<feature type="compositionally biased region" description="Low complexity" evidence="3">
    <location>
        <begin position="453"/>
        <end position="469"/>
    </location>
</feature>
<reference evidence="5" key="1">
    <citation type="submission" date="2021-02" db="EMBL/GenBank/DDBJ databases">
        <authorList>
            <person name="Nowell W R."/>
        </authorList>
    </citation>
    <scope>NUCLEOTIDE SEQUENCE</scope>
</reference>
<dbReference type="PROSITE" id="PS00354">
    <property type="entry name" value="HMGI_Y"/>
    <property type="match status" value="1"/>
</dbReference>
<proteinExistence type="predicted"/>
<evidence type="ECO:0000313" key="5">
    <source>
        <dbReference type="EMBL" id="CAF1387867.1"/>
    </source>
</evidence>
<dbReference type="EMBL" id="CAJNOK010025261">
    <property type="protein sequence ID" value="CAF1387867.1"/>
    <property type="molecule type" value="Genomic_DNA"/>
</dbReference>
<dbReference type="InterPro" id="IPR050863">
    <property type="entry name" value="CenT-Element_Derived"/>
</dbReference>
<feature type="region of interest" description="Disordered" evidence="3">
    <location>
        <begin position="628"/>
        <end position="664"/>
    </location>
</feature>